<evidence type="ECO:0000313" key="2">
    <source>
        <dbReference type="EMBL" id="GAE88798.1"/>
    </source>
</evidence>
<dbReference type="OrthoDB" id="3035369at2"/>
<accession>W4V7K9</accession>
<name>W4V7K9_9FIRM</name>
<dbReference type="RefSeq" id="WP_038288939.1">
    <property type="nucleotide sequence ID" value="NZ_BAVR01000024.1"/>
</dbReference>
<dbReference type="InterPro" id="IPR049086">
    <property type="entry name" value="TadZ-like_ARD"/>
</dbReference>
<dbReference type="Gene3D" id="3.40.50.10850">
    <property type="entry name" value="Ntrc-like two-domain protein"/>
    <property type="match status" value="1"/>
</dbReference>
<evidence type="ECO:0000259" key="1">
    <source>
        <dbReference type="Pfam" id="PF21194"/>
    </source>
</evidence>
<dbReference type="STRING" id="1294263.JCM21531_2272"/>
<reference evidence="2" key="1">
    <citation type="journal article" date="2014" name="Genome Announc.">
        <title>Draft Genome Sequence of Clostridium straminisolvens Strain JCM 21531T, Isolated from a Cellulose-Degrading Bacterial Community.</title>
        <authorList>
            <person name="Yuki M."/>
            <person name="Oshima K."/>
            <person name="Suda W."/>
            <person name="Sakamoto M."/>
            <person name="Kitamura K."/>
            <person name="Iida T."/>
            <person name="Hattori M."/>
            <person name="Ohkuma M."/>
        </authorList>
    </citation>
    <scope>NUCLEOTIDE SEQUENCE [LARGE SCALE GENOMIC DNA]</scope>
    <source>
        <strain evidence="2">JCM 21531</strain>
    </source>
</reference>
<protein>
    <recommendedName>
        <fullName evidence="1">TadZ-like receiver domain-containing protein</fullName>
    </recommendedName>
</protein>
<feature type="domain" description="TadZ-like receiver" evidence="1">
    <location>
        <begin position="4"/>
        <end position="110"/>
    </location>
</feature>
<dbReference type="Gene3D" id="3.40.50.300">
    <property type="entry name" value="P-loop containing nucleotide triphosphate hydrolases"/>
    <property type="match status" value="1"/>
</dbReference>
<dbReference type="InterPro" id="IPR027417">
    <property type="entry name" value="P-loop_NTPase"/>
</dbReference>
<comment type="caution">
    <text evidence="2">The sequence shown here is derived from an EMBL/GenBank/DDBJ whole genome shotgun (WGS) entry which is preliminary data.</text>
</comment>
<gene>
    <name evidence="2" type="ORF">JCM21531_2272</name>
</gene>
<proteinExistence type="predicted"/>
<dbReference type="AlphaFoldDB" id="W4V7K9"/>
<evidence type="ECO:0000313" key="3">
    <source>
        <dbReference type="Proteomes" id="UP000019109"/>
    </source>
</evidence>
<keyword evidence="3" id="KW-1185">Reference proteome</keyword>
<dbReference type="SUPFAM" id="SSF52540">
    <property type="entry name" value="P-loop containing nucleoside triphosphate hydrolases"/>
    <property type="match status" value="1"/>
</dbReference>
<dbReference type="Pfam" id="PF21194">
    <property type="entry name" value="TadZ-like_ARD"/>
    <property type="match status" value="1"/>
</dbReference>
<sequence>MAVIHLVIADKDRAYLDSVVDFIYSKYNNRFYVQAFSAEETFNDFFNKTDKIDILLMSPDFYSDELDLGKVVAPIVLSAGILTKDIKNCEIISKYQMGDKLIGNILNIFSEKSNCEFITGDGKKKTRLITFYSPCGGAGTSTLAAGVSAKCVQNGWNAFYLNFERFPTTTAFFDAYGSGENLSNILFFLKENNKNLTLKIEGSRSIDSSTGVHYFLPPENVFDLDELTSGEIMRLIGQFRAMESYDVIIADIGAQLNEVCISLLECSDLVFCVLPYDTTSKIKLATLQKAFEILSKRKGLNFMDKVELILNKCLSFGHPDVENLNFNGKNASIRIPYMKGLDASYGIEHIIGDSTPFGPAVRQIIGILQGSTGDC</sequence>
<dbReference type="EMBL" id="BAVR01000024">
    <property type="protein sequence ID" value="GAE88798.1"/>
    <property type="molecule type" value="Genomic_DNA"/>
</dbReference>
<dbReference type="Proteomes" id="UP000019109">
    <property type="component" value="Unassembled WGS sequence"/>
</dbReference>
<organism evidence="2 3">
    <name type="scientific">Acetivibrio straminisolvens JCM 21531</name>
    <dbReference type="NCBI Taxonomy" id="1294263"/>
    <lineage>
        <taxon>Bacteria</taxon>
        <taxon>Bacillati</taxon>
        <taxon>Bacillota</taxon>
        <taxon>Clostridia</taxon>
        <taxon>Eubacteriales</taxon>
        <taxon>Oscillospiraceae</taxon>
        <taxon>Acetivibrio</taxon>
    </lineage>
</organism>